<name>A0AAV2KZH2_KNICA</name>
<dbReference type="Proteomes" id="UP001497482">
    <property type="component" value="Chromosome 2"/>
</dbReference>
<dbReference type="InterPro" id="IPR043128">
    <property type="entry name" value="Rev_trsase/Diguanyl_cyclase"/>
</dbReference>
<dbReference type="SUPFAM" id="SSF56672">
    <property type="entry name" value="DNA/RNA polymerases"/>
    <property type="match status" value="1"/>
</dbReference>
<keyword evidence="4" id="KW-1185">Reference proteome</keyword>
<reference evidence="3 4" key="1">
    <citation type="submission" date="2024-04" db="EMBL/GenBank/DDBJ databases">
        <authorList>
            <person name="Waldvogel A.-M."/>
            <person name="Schoenle A."/>
        </authorList>
    </citation>
    <scope>NUCLEOTIDE SEQUENCE [LARGE SCALE GENOMIC DNA]</scope>
</reference>
<keyword evidence="1" id="KW-0511">Multifunctional enzyme</keyword>
<dbReference type="InterPro" id="IPR050951">
    <property type="entry name" value="Retrovirus_Pol_polyprotein"/>
</dbReference>
<dbReference type="EMBL" id="OZ035824">
    <property type="protein sequence ID" value="CAL1592749.1"/>
    <property type="molecule type" value="Genomic_DNA"/>
</dbReference>
<dbReference type="PANTHER" id="PTHR37984">
    <property type="entry name" value="PROTEIN CBG26694"/>
    <property type="match status" value="1"/>
</dbReference>
<dbReference type="GO" id="GO:0003824">
    <property type="term" value="F:catalytic activity"/>
    <property type="evidence" value="ECO:0007669"/>
    <property type="project" value="UniProtKB-KW"/>
</dbReference>
<dbReference type="InterPro" id="IPR043502">
    <property type="entry name" value="DNA/RNA_pol_sf"/>
</dbReference>
<dbReference type="Gene3D" id="3.30.70.270">
    <property type="match status" value="1"/>
</dbReference>
<feature type="domain" description="Reverse transcriptase/retrotransposon-derived protein RNase H-like" evidence="2">
    <location>
        <begin position="13"/>
        <end position="111"/>
    </location>
</feature>
<organism evidence="3 4">
    <name type="scientific">Knipowitschia caucasica</name>
    <name type="common">Caucasian dwarf goby</name>
    <name type="synonym">Pomatoschistus caucasicus</name>
    <dbReference type="NCBI Taxonomy" id="637954"/>
    <lineage>
        <taxon>Eukaryota</taxon>
        <taxon>Metazoa</taxon>
        <taxon>Chordata</taxon>
        <taxon>Craniata</taxon>
        <taxon>Vertebrata</taxon>
        <taxon>Euteleostomi</taxon>
        <taxon>Actinopterygii</taxon>
        <taxon>Neopterygii</taxon>
        <taxon>Teleostei</taxon>
        <taxon>Neoteleostei</taxon>
        <taxon>Acanthomorphata</taxon>
        <taxon>Gobiaria</taxon>
        <taxon>Gobiiformes</taxon>
        <taxon>Gobioidei</taxon>
        <taxon>Gobiidae</taxon>
        <taxon>Gobiinae</taxon>
        <taxon>Knipowitschia</taxon>
    </lineage>
</organism>
<protein>
    <recommendedName>
        <fullName evidence="2">Reverse transcriptase/retrotransposon-derived protein RNase H-like domain-containing protein</fullName>
    </recommendedName>
</protein>
<dbReference type="PANTHER" id="PTHR37984:SF5">
    <property type="entry name" value="PROTEIN NYNRIN-LIKE"/>
    <property type="match status" value="1"/>
</dbReference>
<dbReference type="InterPro" id="IPR041577">
    <property type="entry name" value="RT_RNaseH_2"/>
</dbReference>
<dbReference type="Gene3D" id="3.10.20.370">
    <property type="match status" value="1"/>
</dbReference>
<dbReference type="FunFam" id="3.10.20.370:FF:000001">
    <property type="entry name" value="Retrovirus-related Pol polyprotein from transposon 17.6-like protein"/>
    <property type="match status" value="1"/>
</dbReference>
<sequence>MHNLTKKNVRFQWHAEHQAAFDTLKRLLTTAPVLGYPLDQGDMVLDTDASDTAINAVLSQMQDGAERVLAYGSRKLAMAEQNYCATRRELLAIVEFTSHFRQYLFGRPFRVRTDHSSLRWLTRMKEPASTVVGKAGGI</sequence>
<proteinExistence type="predicted"/>
<evidence type="ECO:0000313" key="3">
    <source>
        <dbReference type="EMBL" id="CAL1592749.1"/>
    </source>
</evidence>
<evidence type="ECO:0000259" key="2">
    <source>
        <dbReference type="Pfam" id="PF17919"/>
    </source>
</evidence>
<evidence type="ECO:0000313" key="4">
    <source>
        <dbReference type="Proteomes" id="UP001497482"/>
    </source>
</evidence>
<accession>A0AAV2KZH2</accession>
<gene>
    <name evidence="3" type="ORF">KC01_LOCUS21961</name>
</gene>
<evidence type="ECO:0000256" key="1">
    <source>
        <dbReference type="ARBA" id="ARBA00023268"/>
    </source>
</evidence>
<dbReference type="AlphaFoldDB" id="A0AAV2KZH2"/>
<dbReference type="CDD" id="cd09274">
    <property type="entry name" value="RNase_HI_RT_Ty3"/>
    <property type="match status" value="1"/>
</dbReference>
<dbReference type="Pfam" id="PF17919">
    <property type="entry name" value="RT_RNaseH_2"/>
    <property type="match status" value="1"/>
</dbReference>